<dbReference type="EMBL" id="JH921436">
    <property type="protein sequence ID" value="EKD17389.1"/>
    <property type="molecule type" value="Genomic_DNA"/>
</dbReference>
<evidence type="ECO:0000259" key="3">
    <source>
        <dbReference type="Pfam" id="PF22624"/>
    </source>
</evidence>
<reference evidence="4 5" key="1">
    <citation type="journal article" date="2012" name="BMC Genomics">
        <title>Sequencing the genome of Marssonina brunnea reveals fungus-poplar co-evolution.</title>
        <authorList>
            <person name="Zhu S."/>
            <person name="Cao Y.-Z."/>
            <person name="Jiang C."/>
            <person name="Tan B.-Y."/>
            <person name="Wang Z."/>
            <person name="Feng S."/>
            <person name="Zhang L."/>
            <person name="Su X.-H."/>
            <person name="Brejova B."/>
            <person name="Vinar T."/>
            <person name="Xu M."/>
            <person name="Wang M.-X."/>
            <person name="Zhang S.-G."/>
            <person name="Huang M.-R."/>
            <person name="Wu R."/>
            <person name="Zhou Y."/>
        </authorList>
    </citation>
    <scope>NUCLEOTIDE SEQUENCE [LARGE SCALE GENOMIC DNA]</scope>
    <source>
        <strain evidence="4 5">MB_m1</strain>
    </source>
</reference>
<dbReference type="EC" id="2.7.8.7" evidence="1"/>
<dbReference type="PANTHER" id="PTHR12215:SF10">
    <property type="entry name" value="L-AMINOADIPATE-SEMIALDEHYDE DEHYDROGENASE-PHOSPHOPANTETHEINYL TRANSFERASE"/>
    <property type="match status" value="1"/>
</dbReference>
<dbReference type="InParanoid" id="K1XX79"/>
<dbReference type="KEGG" id="mbe:MBM_04250"/>
<dbReference type="GO" id="GO:0008897">
    <property type="term" value="F:holo-[acyl-carrier-protein] synthase activity"/>
    <property type="evidence" value="ECO:0007669"/>
    <property type="project" value="UniProtKB-EC"/>
</dbReference>
<keyword evidence="2 4" id="KW-0808">Transferase</keyword>
<evidence type="ECO:0000313" key="4">
    <source>
        <dbReference type="EMBL" id="EKD17389.1"/>
    </source>
</evidence>
<dbReference type="Pfam" id="PF22624">
    <property type="entry name" value="AASDHPPT_N"/>
    <property type="match status" value="1"/>
</dbReference>
<dbReference type="PANTHER" id="PTHR12215">
    <property type="entry name" value="PHOSPHOPANTETHEINE TRANSFERASE"/>
    <property type="match status" value="1"/>
</dbReference>
<evidence type="ECO:0000313" key="5">
    <source>
        <dbReference type="Proteomes" id="UP000006753"/>
    </source>
</evidence>
<feature type="domain" description="4'-phosphopantetheinyl transferase N-terminal" evidence="3">
    <location>
        <begin position="48"/>
        <end position="130"/>
    </location>
</feature>
<dbReference type="RefSeq" id="XP_007292139.1">
    <property type="nucleotide sequence ID" value="XM_007292077.1"/>
</dbReference>
<dbReference type="OrthoDB" id="26719at2759"/>
<dbReference type="InterPro" id="IPR055066">
    <property type="entry name" value="AASDHPPT_N"/>
</dbReference>
<keyword evidence="5" id="KW-1185">Reference proteome</keyword>
<accession>K1XX79</accession>
<evidence type="ECO:0000256" key="1">
    <source>
        <dbReference type="ARBA" id="ARBA00013172"/>
    </source>
</evidence>
<evidence type="ECO:0000256" key="2">
    <source>
        <dbReference type="ARBA" id="ARBA00022679"/>
    </source>
</evidence>
<dbReference type="SUPFAM" id="SSF56214">
    <property type="entry name" value="4'-phosphopantetheinyl transferase"/>
    <property type="match status" value="2"/>
</dbReference>
<dbReference type="Gene3D" id="3.90.470.20">
    <property type="entry name" value="4'-phosphopantetheinyl transferase domain"/>
    <property type="match status" value="2"/>
</dbReference>
<dbReference type="GO" id="GO:0000287">
    <property type="term" value="F:magnesium ion binding"/>
    <property type="evidence" value="ECO:0007669"/>
    <property type="project" value="InterPro"/>
</dbReference>
<dbReference type="Proteomes" id="UP000006753">
    <property type="component" value="Unassembled WGS sequence"/>
</dbReference>
<dbReference type="STRING" id="1072389.K1XX79"/>
<dbReference type="InterPro" id="IPR037143">
    <property type="entry name" value="4-PPantetheinyl_Trfase_dom_sf"/>
</dbReference>
<organism evidence="4 5">
    <name type="scientific">Marssonina brunnea f. sp. multigermtubi (strain MB_m1)</name>
    <name type="common">Marssonina leaf spot fungus</name>
    <dbReference type="NCBI Taxonomy" id="1072389"/>
    <lineage>
        <taxon>Eukaryota</taxon>
        <taxon>Fungi</taxon>
        <taxon>Dikarya</taxon>
        <taxon>Ascomycota</taxon>
        <taxon>Pezizomycotina</taxon>
        <taxon>Leotiomycetes</taxon>
        <taxon>Helotiales</taxon>
        <taxon>Drepanopezizaceae</taxon>
        <taxon>Drepanopeziza</taxon>
    </lineage>
</organism>
<dbReference type="GO" id="GO:0019878">
    <property type="term" value="P:lysine biosynthetic process via aminoadipic acid"/>
    <property type="evidence" value="ECO:0007669"/>
    <property type="project" value="TreeGrafter"/>
</dbReference>
<dbReference type="GeneID" id="18760185"/>
<sequence length="371" mass="41617">MATTSCPRSSTPRIIQWFIDTRPLWPVPKQANARDEVSHLKTIASEELSLLSESEQSSVLRYYHIRDAKTKLASHLLKHYFVTLFSPSLPWADSIISQETNGKPFYQSSCPERRLDFNVSHQAGLVSLIGAVGFEGEREVGTDIVCVGEREKIDCEYIDREGLFRWIDMHAEVFSESELSEMRLGSLPLSTLLPSSATEIGTEEGVEIGGFARDKIARCQRRDQEVSIRVEGVEGGGRDVVLKGEDVVRAKVRRFYAFWCLREAYVKMTGEALAAPWLKQLEILGVRAPEPGNPSETEGDLKEGETVKDFRIAFKEKQVTDVKMELSALGSQYMIAGAMRIPKESGHGEVQMGAWAKLDLRDILDLAAHRR</sequence>
<dbReference type="InterPro" id="IPR050559">
    <property type="entry name" value="P-Pant_transferase_sf"/>
</dbReference>
<protein>
    <recommendedName>
        <fullName evidence="1">holo-[acyl-carrier-protein] synthase</fullName>
        <ecNumber evidence="1">2.7.8.7</ecNumber>
    </recommendedName>
</protein>
<dbReference type="HOGENOM" id="CLU_031126_0_0_1"/>
<dbReference type="GO" id="GO:0005829">
    <property type="term" value="C:cytosol"/>
    <property type="evidence" value="ECO:0007669"/>
    <property type="project" value="TreeGrafter"/>
</dbReference>
<name>K1XX79_MARBU</name>
<dbReference type="AlphaFoldDB" id="K1XX79"/>
<dbReference type="eggNOG" id="KOG0945">
    <property type="taxonomic scope" value="Eukaryota"/>
</dbReference>
<proteinExistence type="predicted"/>
<gene>
    <name evidence="4" type="ORF">MBM_04250</name>
</gene>